<gene>
    <name evidence="4" type="ORF">NAG76_01980</name>
</gene>
<feature type="compositionally biased region" description="Low complexity" evidence="1">
    <location>
        <begin position="379"/>
        <end position="390"/>
    </location>
</feature>
<dbReference type="PANTHER" id="PTHR43308">
    <property type="entry name" value="OUTER MEMBRANE PROTEIN ALPHA-RELATED"/>
    <property type="match status" value="1"/>
</dbReference>
<feature type="chain" id="PRO_5039909675" evidence="2">
    <location>
        <begin position="27"/>
        <end position="533"/>
    </location>
</feature>
<sequence length="533" mass="57838">MKRKKRLVSYLLVCILSVSMGLIASAEKSEISTQPTPSWVSNEVETWKDLDLLRGDSQGNLLLQNEVSRVEFITFINRIMNHQVESDKLINDVPENAWYASEMKKAIAAGIIQGDEKGNMNPTQSLTREEAALILTRIFQLIKPTEEIQSFQDHDTISAWAKDAVYTLKHAGFVVGNSAGKFEPKKSITRAEAIKMINNVMGQLIADDKVHSNITGTNLVVNTAGSTLSNISLAGNLYITVGAEEGTIVLDNVNVAGTIYINGSAKVIIRNSRVEQLIVNHADVSTTIELEGNTTIANLTLQTASQLVVAPQSSVVTLTVNAASSVTGTGTINKALINADNVSFSQSPKKITLTVKKVTIAGKVLTKEELEKDPSDNNTSTGPGTSTPSPKVTELFTYEQLLSVAKPTDSEALVQQYIRFLQDPSYTPSIANSATEVPDFTNALTFVNADFDVKPSIFASLRGINTSILNKDRTILWIGTDAGVTQIKLSDNAMKSYNVENKQLTDNRVLLIISDGNTGIFAITENGVSHIYQ</sequence>
<feature type="region of interest" description="Disordered" evidence="1">
    <location>
        <begin position="369"/>
        <end position="391"/>
    </location>
</feature>
<evidence type="ECO:0000259" key="3">
    <source>
        <dbReference type="PROSITE" id="PS51272"/>
    </source>
</evidence>
<dbReference type="EMBL" id="CP097899">
    <property type="protein sequence ID" value="URN96742.1"/>
    <property type="molecule type" value="Genomic_DNA"/>
</dbReference>
<accession>A0A9J6ZKS7</accession>
<dbReference type="Pfam" id="PF00395">
    <property type="entry name" value="SLH"/>
    <property type="match status" value="2"/>
</dbReference>
<dbReference type="PROSITE" id="PS51272">
    <property type="entry name" value="SLH"/>
    <property type="match status" value="2"/>
</dbReference>
<dbReference type="KEGG" id="plig:NAG76_01980"/>
<dbReference type="PANTHER" id="PTHR43308:SF5">
    <property type="entry name" value="S-LAYER PROTEIN _ PEPTIDOGLYCAN ENDO-BETA-N-ACETYLGLUCOSAMINIDASE"/>
    <property type="match status" value="1"/>
</dbReference>
<dbReference type="InterPro" id="IPR001119">
    <property type="entry name" value="SLH_dom"/>
</dbReference>
<evidence type="ECO:0000256" key="2">
    <source>
        <dbReference type="SAM" id="SignalP"/>
    </source>
</evidence>
<dbReference type="InterPro" id="IPR015943">
    <property type="entry name" value="WD40/YVTN_repeat-like_dom_sf"/>
</dbReference>
<feature type="domain" description="SLH" evidence="3">
    <location>
        <begin position="148"/>
        <end position="211"/>
    </location>
</feature>
<name>A0A9J6ZKS7_9BACL</name>
<organism evidence="4 5">
    <name type="scientific">Candidatus Pristimantibacillus lignocellulolyticus</name>
    <dbReference type="NCBI Taxonomy" id="2994561"/>
    <lineage>
        <taxon>Bacteria</taxon>
        <taxon>Bacillati</taxon>
        <taxon>Bacillota</taxon>
        <taxon>Bacilli</taxon>
        <taxon>Bacillales</taxon>
        <taxon>Paenibacillaceae</taxon>
        <taxon>Candidatus Pristimantibacillus</taxon>
    </lineage>
</organism>
<evidence type="ECO:0000313" key="4">
    <source>
        <dbReference type="EMBL" id="URN96742.1"/>
    </source>
</evidence>
<keyword evidence="2" id="KW-0732">Signal</keyword>
<proteinExistence type="predicted"/>
<dbReference type="Gene3D" id="2.130.10.10">
    <property type="entry name" value="YVTN repeat-like/Quinoprotein amine dehydrogenase"/>
    <property type="match status" value="1"/>
</dbReference>
<protein>
    <submittedName>
        <fullName evidence="4">S-layer homology domain-containing protein</fullName>
    </submittedName>
</protein>
<feature type="signal peptide" evidence="2">
    <location>
        <begin position="1"/>
        <end position="26"/>
    </location>
</feature>
<evidence type="ECO:0000313" key="5">
    <source>
        <dbReference type="Proteomes" id="UP001056756"/>
    </source>
</evidence>
<reference evidence="4" key="1">
    <citation type="submission" date="2022-05" db="EMBL/GenBank/DDBJ databases">
        <title>Novel bacterial taxa in a minimal lignocellulolytic consortium and its capacity to transform plastics disclosed by genome-resolved metagenomics.</title>
        <authorList>
            <person name="Rodriguez C.A.D."/>
            <person name="Diaz-Garcia L."/>
            <person name="Herrera K."/>
            <person name="Tarazona N.A."/>
            <person name="Sproer C."/>
            <person name="Overmann J."/>
            <person name="Jimenez D.J."/>
        </authorList>
    </citation>
    <scope>NUCLEOTIDE SEQUENCE</scope>
    <source>
        <strain evidence="4">MAG5</strain>
    </source>
</reference>
<dbReference type="InterPro" id="IPR051465">
    <property type="entry name" value="Cell_Envelope_Struct_Comp"/>
</dbReference>
<dbReference type="AlphaFoldDB" id="A0A9J6ZKS7"/>
<feature type="domain" description="SLH" evidence="3">
    <location>
        <begin position="86"/>
        <end position="147"/>
    </location>
</feature>
<evidence type="ECO:0000256" key="1">
    <source>
        <dbReference type="SAM" id="MobiDB-lite"/>
    </source>
</evidence>
<dbReference type="Proteomes" id="UP001056756">
    <property type="component" value="Chromosome"/>
</dbReference>